<dbReference type="EMBL" id="CP010025">
    <property type="protein sequence ID" value="AJZ56563.1"/>
    <property type="molecule type" value="Genomic_DNA"/>
</dbReference>
<evidence type="ECO:0000313" key="4">
    <source>
        <dbReference type="EMBL" id="AJZ56563.1"/>
    </source>
</evidence>
<evidence type="ECO:0000256" key="1">
    <source>
        <dbReference type="ARBA" id="ARBA00022801"/>
    </source>
</evidence>
<dbReference type="RefSeq" id="WP_082094202.1">
    <property type="nucleotide sequence ID" value="NZ_CP010025.1"/>
</dbReference>
<dbReference type="AlphaFoldDB" id="A0AAU8SS76"/>
<dbReference type="InterPro" id="IPR050266">
    <property type="entry name" value="AB_hydrolase_sf"/>
</dbReference>
<dbReference type="GO" id="GO:0016787">
    <property type="term" value="F:hydrolase activity"/>
    <property type="evidence" value="ECO:0007669"/>
    <property type="project" value="UniProtKB-KW"/>
</dbReference>
<dbReference type="PANTHER" id="PTHR43798:SF31">
    <property type="entry name" value="AB HYDROLASE SUPERFAMILY PROTEIN YCLE"/>
    <property type="match status" value="1"/>
</dbReference>
<reference evidence="4 5" key="1">
    <citation type="journal article" date="2015" name="Genome Announc.">
        <title>Complete genome sequences for 59 burkholderia isolates, both pathogenic and near neighbor.</title>
        <authorList>
            <person name="Johnson S.L."/>
            <person name="Bishop-Lilly K.A."/>
            <person name="Ladner J.T."/>
            <person name="Daligault H.E."/>
            <person name="Davenport K.W."/>
            <person name="Jaissle J."/>
            <person name="Frey K.G."/>
            <person name="Koroleva G.I."/>
            <person name="Bruce D.C."/>
            <person name="Coyne S.R."/>
            <person name="Broomall S.M."/>
            <person name="Li P.E."/>
            <person name="Teshima H."/>
            <person name="Gibbons H.S."/>
            <person name="Palacios G.F."/>
            <person name="Rosenzweig C.N."/>
            <person name="Redden C.L."/>
            <person name="Xu Y."/>
            <person name="Minogue T.D."/>
            <person name="Chain P.S."/>
        </authorList>
    </citation>
    <scope>NUCLEOTIDE SEQUENCE [LARGE SCALE GENOMIC DNA]</scope>
    <source>
        <strain evidence="4 5">ATCC BAA-463</strain>
    </source>
</reference>
<evidence type="ECO:0000256" key="2">
    <source>
        <dbReference type="SAM" id="SignalP"/>
    </source>
</evidence>
<keyword evidence="2" id="KW-0732">Signal</keyword>
<feature type="chain" id="PRO_5043549394" evidence="2">
    <location>
        <begin position="26"/>
        <end position="317"/>
    </location>
</feature>
<dbReference type="GO" id="GO:0016020">
    <property type="term" value="C:membrane"/>
    <property type="evidence" value="ECO:0007669"/>
    <property type="project" value="TreeGrafter"/>
</dbReference>
<dbReference type="GeneID" id="66513694"/>
<dbReference type="InterPro" id="IPR000073">
    <property type="entry name" value="AB_hydrolase_1"/>
</dbReference>
<dbReference type="Pfam" id="PF00561">
    <property type="entry name" value="Abhydrolase_1"/>
    <property type="match status" value="1"/>
</dbReference>
<sequence>MAMTKRVAQSVALSCFTALSFAASAQDAKITEGHFTTNDGTVLHYLEAGTGQTILMVPGWSQGASAFQYQLTGLGRHYHVISLSMRGHGDSSKPSHGYHMSRLSKDLRDFIVGKKLQHIALAGHSMGVSVIWGYLEQYGNDRVSKLIFIDQMPMITSDASWTDKEKADAGAILDPVSLGKFVDSLNGPDSKKVTEDFVKSQFTKQYVSEHPGAVDAVYKENLKFPRHYAAEMIYNHATTDWRDFVPTIGLPTLIFAGKASIVPWTSQVWVASQVKGARLDVFEENEGGSHFMFMENPQKFDRAVEDFLGANEYVGAN</sequence>
<dbReference type="SUPFAM" id="SSF53474">
    <property type="entry name" value="alpha/beta-Hydrolases"/>
    <property type="match status" value="1"/>
</dbReference>
<feature type="domain" description="AB hydrolase-1" evidence="3">
    <location>
        <begin position="53"/>
        <end position="297"/>
    </location>
</feature>
<evidence type="ECO:0000313" key="5">
    <source>
        <dbReference type="Proteomes" id="UP000032614"/>
    </source>
</evidence>
<keyword evidence="1 4" id="KW-0378">Hydrolase</keyword>
<dbReference type="Proteomes" id="UP000032614">
    <property type="component" value="Chromosome 3"/>
</dbReference>
<dbReference type="PANTHER" id="PTHR43798">
    <property type="entry name" value="MONOACYLGLYCEROL LIPASE"/>
    <property type="match status" value="1"/>
</dbReference>
<accession>A0AAU8SS76</accession>
<evidence type="ECO:0000259" key="3">
    <source>
        <dbReference type="Pfam" id="PF00561"/>
    </source>
</evidence>
<dbReference type="InterPro" id="IPR029058">
    <property type="entry name" value="AB_hydrolase_fold"/>
</dbReference>
<protein>
    <submittedName>
        <fullName evidence="4">Alpha/beta hydrolase family protein</fullName>
    </submittedName>
</protein>
<organism evidence="4 5">
    <name type="scientific">Paraburkholderia fungorum</name>
    <dbReference type="NCBI Taxonomy" id="134537"/>
    <lineage>
        <taxon>Bacteria</taxon>
        <taxon>Pseudomonadati</taxon>
        <taxon>Pseudomonadota</taxon>
        <taxon>Betaproteobacteria</taxon>
        <taxon>Burkholderiales</taxon>
        <taxon>Burkholderiaceae</taxon>
        <taxon>Paraburkholderia</taxon>
    </lineage>
</organism>
<gene>
    <name evidence="4" type="ORF">OI25_7375</name>
</gene>
<proteinExistence type="predicted"/>
<name>A0AAU8SS76_9BURK</name>
<feature type="signal peptide" evidence="2">
    <location>
        <begin position="1"/>
        <end position="25"/>
    </location>
</feature>
<dbReference type="KEGG" id="bfn:OI25_7375"/>
<dbReference type="Gene3D" id="3.40.50.1820">
    <property type="entry name" value="alpha/beta hydrolase"/>
    <property type="match status" value="1"/>
</dbReference>